<dbReference type="Proteomes" id="UP000698800">
    <property type="component" value="Unassembled WGS sequence"/>
</dbReference>
<gene>
    <name evidence="5" type="ORF">FGG08_004102</name>
</gene>
<feature type="domain" description="Ribosomal protein L9" evidence="4">
    <location>
        <begin position="50"/>
        <end position="95"/>
    </location>
</feature>
<keyword evidence="3" id="KW-0687">Ribonucleoprotein</keyword>
<proteinExistence type="inferred from homology"/>
<dbReference type="GO" id="GO:0005840">
    <property type="term" value="C:ribosome"/>
    <property type="evidence" value="ECO:0007669"/>
    <property type="project" value="UniProtKB-KW"/>
</dbReference>
<comment type="caution">
    <text evidence="5">The sequence shown here is derived from an EMBL/GenBank/DDBJ whole genome shotgun (WGS) entry which is preliminary data.</text>
</comment>
<evidence type="ECO:0000313" key="6">
    <source>
        <dbReference type="Proteomes" id="UP000698800"/>
    </source>
</evidence>
<evidence type="ECO:0000256" key="1">
    <source>
        <dbReference type="ARBA" id="ARBA00010605"/>
    </source>
</evidence>
<dbReference type="GO" id="GO:1990904">
    <property type="term" value="C:ribonucleoprotein complex"/>
    <property type="evidence" value="ECO:0007669"/>
    <property type="project" value="UniProtKB-KW"/>
</dbReference>
<dbReference type="Pfam" id="PF01281">
    <property type="entry name" value="Ribosomal_L9_N"/>
    <property type="match status" value="1"/>
</dbReference>
<reference evidence="5" key="1">
    <citation type="submission" date="2021-03" db="EMBL/GenBank/DDBJ databases">
        <title>Comparative genomics and phylogenomic investigation of the class Geoglossomycetes provide insights into ecological specialization and systematics.</title>
        <authorList>
            <person name="Melie T."/>
            <person name="Pirro S."/>
            <person name="Miller A.N."/>
            <person name="Quandt A."/>
        </authorList>
    </citation>
    <scope>NUCLEOTIDE SEQUENCE</scope>
    <source>
        <strain evidence="5">GBOQ0MN5Z8</strain>
    </source>
</reference>
<accession>A0A9P8IC10</accession>
<keyword evidence="6" id="KW-1185">Reference proteome</keyword>
<protein>
    <recommendedName>
        <fullName evidence="4">Ribosomal protein L9 domain-containing protein</fullName>
    </recommendedName>
</protein>
<keyword evidence="2" id="KW-0689">Ribosomal protein</keyword>
<sequence length="286" mass="31756">MAYPLRAFRAPECSSCMRLLLVGESWSTRPLQQRVRGKKKLAKDVDMRLKVRLLIDVPKYGRKGSIIPLPRGLMRNDWYPRGKAEYVTRAQLKELDLKDSTIERDVMFMVPKPNESQEGDGRNFDIKLSLLTPQCTAQILSDTVPPTLNFYRSPIVSVSQSRRASPHPRVAVSSAAADLAAASEPLPVPEPVGIYGSVSTVDVVASIRGLLAADEEGSRVVISPEDIIFTNSLKEDEPSDADRVKHLGDFEVEIRVKGVRVPLKKIVRVLAEDEELNTKLEEAGGR</sequence>
<evidence type="ECO:0000259" key="4">
    <source>
        <dbReference type="Pfam" id="PF01281"/>
    </source>
</evidence>
<dbReference type="GO" id="GO:0006412">
    <property type="term" value="P:translation"/>
    <property type="evidence" value="ECO:0007669"/>
    <property type="project" value="InterPro"/>
</dbReference>
<comment type="similarity">
    <text evidence="1">Belongs to the bacterial ribosomal protein bL9 family.</text>
</comment>
<dbReference type="PANTHER" id="PTHR21368">
    <property type="entry name" value="50S RIBOSOMAL PROTEIN L9"/>
    <property type="match status" value="1"/>
</dbReference>
<dbReference type="Gene3D" id="3.40.5.10">
    <property type="entry name" value="Ribosomal protein L9, N-terminal domain"/>
    <property type="match status" value="1"/>
</dbReference>
<evidence type="ECO:0000256" key="3">
    <source>
        <dbReference type="ARBA" id="ARBA00023274"/>
    </source>
</evidence>
<dbReference type="InterPro" id="IPR036935">
    <property type="entry name" value="Ribosomal_bL9_N_sf"/>
</dbReference>
<evidence type="ECO:0000256" key="2">
    <source>
        <dbReference type="ARBA" id="ARBA00022980"/>
    </source>
</evidence>
<organism evidence="5 6">
    <name type="scientific">Glutinoglossum americanum</name>
    <dbReference type="NCBI Taxonomy" id="1670608"/>
    <lineage>
        <taxon>Eukaryota</taxon>
        <taxon>Fungi</taxon>
        <taxon>Dikarya</taxon>
        <taxon>Ascomycota</taxon>
        <taxon>Pezizomycotina</taxon>
        <taxon>Geoglossomycetes</taxon>
        <taxon>Geoglossales</taxon>
        <taxon>Geoglossaceae</taxon>
        <taxon>Glutinoglossum</taxon>
    </lineage>
</organism>
<dbReference type="EMBL" id="JAGHQL010000079">
    <property type="protein sequence ID" value="KAH0541412.1"/>
    <property type="molecule type" value="Genomic_DNA"/>
</dbReference>
<dbReference type="InterPro" id="IPR020070">
    <property type="entry name" value="Ribosomal_bL9_N"/>
</dbReference>
<dbReference type="GO" id="GO:0003735">
    <property type="term" value="F:structural constituent of ribosome"/>
    <property type="evidence" value="ECO:0007669"/>
    <property type="project" value="InterPro"/>
</dbReference>
<dbReference type="InterPro" id="IPR000244">
    <property type="entry name" value="Ribosomal_bL9"/>
</dbReference>
<dbReference type="SUPFAM" id="SSF55658">
    <property type="entry name" value="L9 N-domain-like"/>
    <property type="match status" value="1"/>
</dbReference>
<name>A0A9P8IC10_9PEZI</name>
<evidence type="ECO:0000313" key="5">
    <source>
        <dbReference type="EMBL" id="KAH0541412.1"/>
    </source>
</evidence>
<dbReference type="OrthoDB" id="5555409at2759"/>
<dbReference type="InterPro" id="IPR009027">
    <property type="entry name" value="Ribosomal_bL9/RNase_H1_N"/>
</dbReference>
<dbReference type="AlphaFoldDB" id="A0A9P8IC10"/>